<name>I0V6N1_9PSEU</name>
<keyword evidence="5" id="KW-0067">ATP-binding</keyword>
<dbReference type="STRING" id="882086.SacxiDRAFT_3588"/>
<dbReference type="PANTHER" id="PTHR42711">
    <property type="entry name" value="ABC TRANSPORTER ATP-BINDING PROTEIN"/>
    <property type="match status" value="1"/>
</dbReference>
<dbReference type="PROSITE" id="PS50893">
    <property type="entry name" value="ABC_TRANSPORTER_2"/>
    <property type="match status" value="1"/>
</dbReference>
<evidence type="ECO:0000313" key="10">
    <source>
        <dbReference type="EMBL" id="EID55784.1"/>
    </source>
</evidence>
<keyword evidence="11" id="KW-1185">Reference proteome</keyword>
<dbReference type="Proteomes" id="UP000004691">
    <property type="component" value="Unassembled WGS sequence"/>
</dbReference>
<evidence type="ECO:0000256" key="8">
    <source>
        <dbReference type="ARBA" id="ARBA00023251"/>
    </source>
</evidence>
<dbReference type="PANTHER" id="PTHR42711:SF16">
    <property type="entry name" value="ABC TRANSPORTER ATP-BINDING PROTEIN"/>
    <property type="match status" value="1"/>
</dbReference>
<protein>
    <submittedName>
        <fullName evidence="10">ABC-type multidrug transport system, ATPase component</fullName>
    </submittedName>
</protein>
<proteinExistence type="predicted"/>
<dbReference type="InterPro" id="IPR003439">
    <property type="entry name" value="ABC_transporter-like_ATP-bd"/>
</dbReference>
<dbReference type="OrthoDB" id="9804819at2"/>
<organism evidence="10 11">
    <name type="scientific">Saccharomonospora xinjiangensis XJ-54</name>
    <dbReference type="NCBI Taxonomy" id="882086"/>
    <lineage>
        <taxon>Bacteria</taxon>
        <taxon>Bacillati</taxon>
        <taxon>Actinomycetota</taxon>
        <taxon>Actinomycetes</taxon>
        <taxon>Pseudonocardiales</taxon>
        <taxon>Pseudonocardiaceae</taxon>
        <taxon>Saccharomonospora</taxon>
    </lineage>
</organism>
<dbReference type="GO" id="GO:0016887">
    <property type="term" value="F:ATP hydrolysis activity"/>
    <property type="evidence" value="ECO:0007669"/>
    <property type="project" value="InterPro"/>
</dbReference>
<dbReference type="InterPro" id="IPR050763">
    <property type="entry name" value="ABC_transporter_ATP-binding"/>
</dbReference>
<dbReference type="HOGENOM" id="CLU_000604_1_2_11"/>
<dbReference type="GO" id="GO:0005886">
    <property type="term" value="C:plasma membrane"/>
    <property type="evidence" value="ECO:0007669"/>
    <property type="project" value="UniProtKB-SubCell"/>
</dbReference>
<dbReference type="SUPFAM" id="SSF52540">
    <property type="entry name" value="P-loop containing nucleoside triphosphate hydrolases"/>
    <property type="match status" value="1"/>
</dbReference>
<keyword evidence="4" id="KW-0547">Nucleotide-binding</keyword>
<dbReference type="RefSeq" id="WP_006239974.1">
    <property type="nucleotide sequence ID" value="NZ_JH636049.1"/>
</dbReference>
<dbReference type="CDD" id="cd03230">
    <property type="entry name" value="ABC_DR_subfamily_A"/>
    <property type="match status" value="1"/>
</dbReference>
<dbReference type="EMBL" id="JH636049">
    <property type="protein sequence ID" value="EID55784.1"/>
    <property type="molecule type" value="Genomic_DNA"/>
</dbReference>
<dbReference type="AlphaFoldDB" id="I0V6N1"/>
<evidence type="ECO:0000256" key="1">
    <source>
        <dbReference type="ARBA" id="ARBA00004202"/>
    </source>
</evidence>
<evidence type="ECO:0000256" key="5">
    <source>
        <dbReference type="ARBA" id="ARBA00022840"/>
    </source>
</evidence>
<dbReference type="PROSITE" id="PS00211">
    <property type="entry name" value="ABC_TRANSPORTER_1"/>
    <property type="match status" value="1"/>
</dbReference>
<evidence type="ECO:0000256" key="6">
    <source>
        <dbReference type="ARBA" id="ARBA00022967"/>
    </source>
</evidence>
<feature type="domain" description="ABC transporter" evidence="9">
    <location>
        <begin position="7"/>
        <end position="232"/>
    </location>
</feature>
<evidence type="ECO:0000256" key="2">
    <source>
        <dbReference type="ARBA" id="ARBA00022448"/>
    </source>
</evidence>
<keyword evidence="2" id="KW-0813">Transport</keyword>
<keyword evidence="7" id="KW-0472">Membrane</keyword>
<keyword evidence="8" id="KW-0046">Antibiotic resistance</keyword>
<sequence>MPEQTVIDVHGLHKRYGDTVAIDDVSFTVERGEIFGIVGPNGAGKTTTVECVAGLRVPDGGTVRVLGHDPGRNPAELRQRLGVQLQSSRLPDRIKVGEALRLYSSFYRDPADIGELLDLFGLTERHHTAFSKLSGGQQQRVSIALALIGTPEVVIFDELTTGLDPHARRDVWSLVERIRDSGVTVVLVTHYMEEAERLCDRLAIIDSGRVVATDTPARLVATAEAGQRVRFRPSEPLDDGLVLALPEVLAVERQGSQVVVSGTNDVLHAVTSLLARRHIIAHDLRVSQTTLDDVFVSLTGRPLESTEEG</sequence>
<dbReference type="SMART" id="SM00382">
    <property type="entry name" value="AAA"/>
    <property type="match status" value="1"/>
</dbReference>
<dbReference type="InterPro" id="IPR027417">
    <property type="entry name" value="P-loop_NTPase"/>
</dbReference>
<reference evidence="10 11" key="1">
    <citation type="submission" date="2012-01" db="EMBL/GenBank/DDBJ databases">
        <title>Improved High-Quality Draft sequence of Saccharomonospora xinjiangensis XJ-54.</title>
        <authorList>
            <consortium name="US DOE Joint Genome Institute"/>
            <person name="Lucas S."/>
            <person name="Han J."/>
            <person name="Lapidus A."/>
            <person name="Cheng J.-F."/>
            <person name="Goodwin L."/>
            <person name="Pitluck S."/>
            <person name="Peters L."/>
            <person name="Mikhailova N."/>
            <person name="Teshima H."/>
            <person name="Detter J.C."/>
            <person name="Han C."/>
            <person name="Tapia R."/>
            <person name="Land M."/>
            <person name="Hauser L."/>
            <person name="Kyrpides N."/>
            <person name="Ivanova N."/>
            <person name="Pagani I."/>
            <person name="Brambilla E.-M."/>
            <person name="Klenk H.-P."/>
            <person name="Woyke T."/>
        </authorList>
    </citation>
    <scope>NUCLEOTIDE SEQUENCE [LARGE SCALE GENOMIC DNA]</scope>
    <source>
        <strain evidence="10 11">XJ-54</strain>
    </source>
</reference>
<dbReference type="GO" id="GO:0005524">
    <property type="term" value="F:ATP binding"/>
    <property type="evidence" value="ECO:0007669"/>
    <property type="project" value="UniProtKB-KW"/>
</dbReference>
<dbReference type="FunFam" id="3.40.50.300:FF:000589">
    <property type="entry name" value="ABC transporter, ATP-binding subunit"/>
    <property type="match status" value="1"/>
</dbReference>
<evidence type="ECO:0000259" key="9">
    <source>
        <dbReference type="PROSITE" id="PS50893"/>
    </source>
</evidence>
<evidence type="ECO:0000313" key="11">
    <source>
        <dbReference type="Proteomes" id="UP000004691"/>
    </source>
</evidence>
<keyword evidence="3" id="KW-1003">Cell membrane</keyword>
<dbReference type="Pfam" id="PF00005">
    <property type="entry name" value="ABC_tran"/>
    <property type="match status" value="1"/>
</dbReference>
<dbReference type="InterPro" id="IPR003593">
    <property type="entry name" value="AAA+_ATPase"/>
</dbReference>
<dbReference type="Gene3D" id="3.40.50.300">
    <property type="entry name" value="P-loop containing nucleotide triphosphate hydrolases"/>
    <property type="match status" value="1"/>
</dbReference>
<evidence type="ECO:0000256" key="7">
    <source>
        <dbReference type="ARBA" id="ARBA00023136"/>
    </source>
</evidence>
<keyword evidence="6" id="KW-1278">Translocase</keyword>
<evidence type="ECO:0000256" key="4">
    <source>
        <dbReference type="ARBA" id="ARBA00022741"/>
    </source>
</evidence>
<dbReference type="GO" id="GO:0046677">
    <property type="term" value="P:response to antibiotic"/>
    <property type="evidence" value="ECO:0007669"/>
    <property type="project" value="UniProtKB-KW"/>
</dbReference>
<dbReference type="InterPro" id="IPR017871">
    <property type="entry name" value="ABC_transporter-like_CS"/>
</dbReference>
<dbReference type="eggNOG" id="COG1131">
    <property type="taxonomic scope" value="Bacteria"/>
</dbReference>
<evidence type="ECO:0000256" key="3">
    <source>
        <dbReference type="ARBA" id="ARBA00022475"/>
    </source>
</evidence>
<accession>I0V6N1</accession>
<comment type="subcellular location">
    <subcellularLocation>
        <location evidence="1">Cell membrane</location>
        <topology evidence="1">Peripheral membrane protein</topology>
    </subcellularLocation>
</comment>
<gene>
    <name evidence="10" type="ORF">SacxiDRAFT_3588</name>
</gene>